<gene>
    <name evidence="2" type="ORF">LCGC14_2023600</name>
</gene>
<feature type="region of interest" description="Disordered" evidence="1">
    <location>
        <begin position="31"/>
        <end position="60"/>
    </location>
</feature>
<organism evidence="2">
    <name type="scientific">marine sediment metagenome</name>
    <dbReference type="NCBI Taxonomy" id="412755"/>
    <lineage>
        <taxon>unclassified sequences</taxon>
        <taxon>metagenomes</taxon>
        <taxon>ecological metagenomes</taxon>
    </lineage>
</organism>
<protein>
    <submittedName>
        <fullName evidence="2">Uncharacterized protein</fullName>
    </submittedName>
</protein>
<reference evidence="2" key="1">
    <citation type="journal article" date="2015" name="Nature">
        <title>Complex archaea that bridge the gap between prokaryotes and eukaryotes.</title>
        <authorList>
            <person name="Spang A."/>
            <person name="Saw J.H."/>
            <person name="Jorgensen S.L."/>
            <person name="Zaremba-Niedzwiedzka K."/>
            <person name="Martijn J."/>
            <person name="Lind A.E."/>
            <person name="van Eijk R."/>
            <person name="Schleper C."/>
            <person name="Guy L."/>
            <person name="Ettema T.J."/>
        </authorList>
    </citation>
    <scope>NUCLEOTIDE SEQUENCE</scope>
</reference>
<name>A0A0F9HTU7_9ZZZZ</name>
<sequence>MTKAERGYVERKGCFNCSDCAILYREISEPDTSVLSRSDNDGTDKQRPFTLPSNQPTDCC</sequence>
<evidence type="ECO:0000256" key="1">
    <source>
        <dbReference type="SAM" id="MobiDB-lite"/>
    </source>
</evidence>
<accession>A0A0F9HTU7</accession>
<feature type="compositionally biased region" description="Polar residues" evidence="1">
    <location>
        <begin position="51"/>
        <end position="60"/>
    </location>
</feature>
<evidence type="ECO:0000313" key="2">
    <source>
        <dbReference type="EMBL" id="KKL78557.1"/>
    </source>
</evidence>
<comment type="caution">
    <text evidence="2">The sequence shown here is derived from an EMBL/GenBank/DDBJ whole genome shotgun (WGS) entry which is preliminary data.</text>
</comment>
<feature type="compositionally biased region" description="Basic and acidic residues" evidence="1">
    <location>
        <begin position="38"/>
        <end position="47"/>
    </location>
</feature>
<dbReference type="AlphaFoldDB" id="A0A0F9HTU7"/>
<dbReference type="EMBL" id="LAZR01023419">
    <property type="protein sequence ID" value="KKL78557.1"/>
    <property type="molecule type" value="Genomic_DNA"/>
</dbReference>
<proteinExistence type="predicted"/>